<evidence type="ECO:0000256" key="6">
    <source>
        <dbReference type="ARBA" id="ARBA00022801"/>
    </source>
</evidence>
<evidence type="ECO:0000256" key="9">
    <source>
        <dbReference type="ARBA" id="ARBA00034075"/>
    </source>
</evidence>
<evidence type="ECO:0000313" key="11">
    <source>
        <dbReference type="EMBL" id="KAL2820872.1"/>
    </source>
</evidence>
<comment type="similarity">
    <text evidence="1 10">Belongs to the tannase family.</text>
</comment>
<dbReference type="SUPFAM" id="SSF53474">
    <property type="entry name" value="alpha/beta-Hydrolases"/>
    <property type="match status" value="1"/>
</dbReference>
<dbReference type="InterPro" id="IPR029058">
    <property type="entry name" value="AB_hydrolase_fold"/>
</dbReference>
<dbReference type="Gene3D" id="3.40.50.1820">
    <property type="entry name" value="alpha/beta hydrolase"/>
    <property type="match status" value="1"/>
</dbReference>
<accession>A0ABR4I1K6</accession>
<keyword evidence="3" id="KW-0624">Polysaccharide degradation</keyword>
<keyword evidence="3" id="KW-0858">Xylan degradation</keyword>
<comment type="caution">
    <text evidence="11">The sequence shown here is derived from an EMBL/GenBank/DDBJ whole genome shotgun (WGS) entry which is preliminary data.</text>
</comment>
<comment type="catalytic activity">
    <reaction evidence="9">
        <text>feruloyl-polysaccharide + H2O = ferulate + polysaccharide.</text>
        <dbReference type="EC" id="3.1.1.73"/>
    </reaction>
</comment>
<dbReference type="PANTHER" id="PTHR33938:SF15">
    <property type="entry name" value="FERULOYL ESTERASE B-RELATED"/>
    <property type="match status" value="1"/>
</dbReference>
<evidence type="ECO:0000256" key="1">
    <source>
        <dbReference type="ARBA" id="ARBA00006249"/>
    </source>
</evidence>
<keyword evidence="4" id="KW-0479">Metal-binding</keyword>
<keyword evidence="6 10" id="KW-0378">Hydrolase</keyword>
<evidence type="ECO:0000313" key="12">
    <source>
        <dbReference type="Proteomes" id="UP001610335"/>
    </source>
</evidence>
<gene>
    <name evidence="11" type="ORF">BDW59DRAFT_174335</name>
</gene>
<protein>
    <recommendedName>
        <fullName evidence="10">Carboxylic ester hydrolase</fullName>
        <ecNumber evidence="10">3.1.1.-</ecNumber>
    </recommendedName>
</protein>
<evidence type="ECO:0000256" key="4">
    <source>
        <dbReference type="ARBA" id="ARBA00022723"/>
    </source>
</evidence>
<keyword evidence="8" id="KW-1015">Disulfide bond</keyword>
<reference evidence="11 12" key="1">
    <citation type="submission" date="2024-07" db="EMBL/GenBank/DDBJ databases">
        <title>Section-level genome sequencing and comparative genomics of Aspergillus sections Usti and Cavernicolus.</title>
        <authorList>
            <consortium name="Lawrence Berkeley National Laboratory"/>
            <person name="Nybo J.L."/>
            <person name="Vesth T.C."/>
            <person name="Theobald S."/>
            <person name="Frisvad J.C."/>
            <person name="Larsen T.O."/>
            <person name="Kjaerboelling I."/>
            <person name="Rothschild-Mancinelli K."/>
            <person name="Lyhne E.K."/>
            <person name="Kogle M.E."/>
            <person name="Barry K."/>
            <person name="Clum A."/>
            <person name="Na H."/>
            <person name="Ledsgaard L."/>
            <person name="Lin J."/>
            <person name="Lipzen A."/>
            <person name="Kuo A."/>
            <person name="Riley R."/>
            <person name="Mondo S."/>
            <person name="LaButti K."/>
            <person name="Haridas S."/>
            <person name="Pangalinan J."/>
            <person name="Salamov A.A."/>
            <person name="Simmons B.A."/>
            <person name="Magnuson J.K."/>
            <person name="Chen J."/>
            <person name="Drula E."/>
            <person name="Henrissat B."/>
            <person name="Wiebenga A."/>
            <person name="Lubbers R.J."/>
            <person name="Gomes A.C."/>
            <person name="Makela M.R."/>
            <person name="Stajich J."/>
            <person name="Grigoriev I.V."/>
            <person name="Mortensen U.H."/>
            <person name="De vries R.P."/>
            <person name="Baker S.E."/>
            <person name="Andersen M.R."/>
        </authorList>
    </citation>
    <scope>NUCLEOTIDE SEQUENCE [LARGE SCALE GENOMIC DNA]</scope>
    <source>
        <strain evidence="11 12">CBS 600.67</strain>
    </source>
</reference>
<dbReference type="PANTHER" id="PTHR33938">
    <property type="entry name" value="FERULOYL ESTERASE B-RELATED"/>
    <property type="match status" value="1"/>
</dbReference>
<dbReference type="Pfam" id="PF07519">
    <property type="entry name" value="Tannase"/>
    <property type="match status" value="2"/>
</dbReference>
<evidence type="ECO:0000256" key="8">
    <source>
        <dbReference type="ARBA" id="ARBA00023157"/>
    </source>
</evidence>
<name>A0ABR4I1K6_9EURO</name>
<dbReference type="Proteomes" id="UP001610335">
    <property type="component" value="Unassembled WGS sequence"/>
</dbReference>
<organism evidence="11 12">
    <name type="scientific">Aspergillus cavernicola</name>
    <dbReference type="NCBI Taxonomy" id="176166"/>
    <lineage>
        <taxon>Eukaryota</taxon>
        <taxon>Fungi</taxon>
        <taxon>Dikarya</taxon>
        <taxon>Ascomycota</taxon>
        <taxon>Pezizomycotina</taxon>
        <taxon>Eurotiomycetes</taxon>
        <taxon>Eurotiomycetidae</taxon>
        <taxon>Eurotiales</taxon>
        <taxon>Aspergillaceae</taxon>
        <taxon>Aspergillus</taxon>
        <taxon>Aspergillus subgen. Nidulantes</taxon>
    </lineage>
</organism>
<dbReference type="InterPro" id="IPR011118">
    <property type="entry name" value="Tannase/feruloyl_esterase"/>
</dbReference>
<proteinExistence type="inferred from homology"/>
<sequence>MLPALCSADAFSYPSIPGAQVLPLEASYKSNVSEFIPEFYYYNHGNVMAQNVDFCNVTVTYQHLEKKDTVRVGGISGNGYTAGFTSTTEKGMVGAVAEGYVAVTTDSGHTGTGVLTDNPSDWAFLSDGGLDYDSIEDLASLSMNDAALFAKSLALSVYGSEPRYSYWTGCSQGGRQGLMLAQKYPGLYDGIEHDTYPYPCEIDAVVAAATSACDVADGLIDGIVSDPYSCAFDPFTTVGTKINCSDTGTQRRISNATVQVVNASWTGPRDSDGQFLWYGYNMGAVLTGSNGVAATECSKNSTVGCVGAPSALFLDWLEVFVEQDQDFSLDNITTRADYDFIYKKSLQQWRSVLGTNNPDLSEFRNAGGKMLTYHGLMDETIPSRGSRYYYDAVRAQDSEAQDYYRFYEAPMMGHCYGSSGGYPSTIFDSVVAWVENGTVPESLPVSYTPKNGKTYDRILCPYPQRVHYDGTGNVTLAGSFYCAE</sequence>
<dbReference type="EMBL" id="JBFXLS010000067">
    <property type="protein sequence ID" value="KAL2820872.1"/>
    <property type="molecule type" value="Genomic_DNA"/>
</dbReference>
<evidence type="ECO:0000256" key="10">
    <source>
        <dbReference type="RuleBase" id="RU361238"/>
    </source>
</evidence>
<evidence type="ECO:0000256" key="2">
    <source>
        <dbReference type="ARBA" id="ARBA00022487"/>
    </source>
</evidence>
<keyword evidence="5" id="KW-0732">Signal</keyword>
<keyword evidence="2" id="KW-0719">Serine esterase</keyword>
<evidence type="ECO:0000256" key="7">
    <source>
        <dbReference type="ARBA" id="ARBA00022837"/>
    </source>
</evidence>
<keyword evidence="7" id="KW-0106">Calcium</keyword>
<keyword evidence="3" id="KW-0119">Carbohydrate metabolism</keyword>
<evidence type="ECO:0000256" key="5">
    <source>
        <dbReference type="ARBA" id="ARBA00022729"/>
    </source>
</evidence>
<keyword evidence="12" id="KW-1185">Reference proteome</keyword>
<dbReference type="EC" id="3.1.1.-" evidence="10"/>
<evidence type="ECO:0000256" key="3">
    <source>
        <dbReference type="ARBA" id="ARBA00022651"/>
    </source>
</evidence>